<sequence length="77" mass="8716">MRGRGEMEETLTIIRLLSVLEKSHAQGKCDAVPWRRLSGNHCKALCRWAWLSQWSYISDKRQPPVSRAILGHGKAGS</sequence>
<organism evidence="1 2">
    <name type="scientific">Hemibagrus wyckioides</name>
    <dbReference type="NCBI Taxonomy" id="337641"/>
    <lineage>
        <taxon>Eukaryota</taxon>
        <taxon>Metazoa</taxon>
        <taxon>Chordata</taxon>
        <taxon>Craniata</taxon>
        <taxon>Vertebrata</taxon>
        <taxon>Euteleostomi</taxon>
        <taxon>Actinopterygii</taxon>
        <taxon>Neopterygii</taxon>
        <taxon>Teleostei</taxon>
        <taxon>Ostariophysi</taxon>
        <taxon>Siluriformes</taxon>
        <taxon>Bagridae</taxon>
        <taxon>Hemibagrus</taxon>
    </lineage>
</organism>
<dbReference type="Proteomes" id="UP000824219">
    <property type="component" value="Linkage Group LG22"/>
</dbReference>
<dbReference type="EMBL" id="JAHKSW010000022">
    <property type="protein sequence ID" value="KAG7318271.1"/>
    <property type="molecule type" value="Genomic_DNA"/>
</dbReference>
<reference evidence="1 2" key="1">
    <citation type="submission" date="2021-06" db="EMBL/GenBank/DDBJ databases">
        <title>Chromosome-level genome assembly of the red-tail catfish (Hemibagrus wyckioides).</title>
        <authorList>
            <person name="Shao F."/>
        </authorList>
    </citation>
    <scope>NUCLEOTIDE SEQUENCE [LARGE SCALE GENOMIC DNA]</scope>
    <source>
        <strain evidence="1">EC202008001</strain>
        <tissue evidence="1">Blood</tissue>
    </source>
</reference>
<gene>
    <name evidence="1" type="ORF">KOW79_018026</name>
</gene>
<proteinExistence type="predicted"/>
<accession>A0A9D3N8Q0</accession>
<keyword evidence="2" id="KW-1185">Reference proteome</keyword>
<evidence type="ECO:0000313" key="2">
    <source>
        <dbReference type="Proteomes" id="UP000824219"/>
    </source>
</evidence>
<dbReference type="AlphaFoldDB" id="A0A9D3N8Q0"/>
<evidence type="ECO:0000313" key="1">
    <source>
        <dbReference type="EMBL" id="KAG7318271.1"/>
    </source>
</evidence>
<protein>
    <submittedName>
        <fullName evidence="1">Uncharacterized protein</fullName>
    </submittedName>
</protein>
<name>A0A9D3N8Q0_9TELE</name>
<comment type="caution">
    <text evidence="1">The sequence shown here is derived from an EMBL/GenBank/DDBJ whole genome shotgun (WGS) entry which is preliminary data.</text>
</comment>